<dbReference type="EC" id="6.5.1.2" evidence="12 13"/>
<dbReference type="InterPro" id="IPR001357">
    <property type="entry name" value="BRCT_dom"/>
</dbReference>
<comment type="function">
    <text evidence="1 12">DNA ligase that catalyzes the formation of phosphodiester linkages between 5'-phosphoryl and 3'-hydroxyl groups in double-stranded DNA using NAD as a coenzyme and as the energy source for the reaction. It is essential for DNA replication and repair of damaged DNA.</text>
</comment>
<dbReference type="Pfam" id="PF01653">
    <property type="entry name" value="DNA_ligase_aden"/>
    <property type="match status" value="1"/>
</dbReference>
<dbReference type="SMART" id="SM00278">
    <property type="entry name" value="HhH1"/>
    <property type="match status" value="3"/>
</dbReference>
<organism evidence="15 16">
    <name type="scientific">Ligilactobacillus ruminis DSM 20403 = NBRC 102161</name>
    <dbReference type="NCBI Taxonomy" id="1423798"/>
    <lineage>
        <taxon>Bacteria</taxon>
        <taxon>Bacillati</taxon>
        <taxon>Bacillota</taxon>
        <taxon>Bacilli</taxon>
        <taxon>Lactobacillales</taxon>
        <taxon>Lactobacillaceae</taxon>
        <taxon>Ligilactobacillus</taxon>
    </lineage>
</organism>
<dbReference type="InterPro" id="IPR001679">
    <property type="entry name" value="DNA_ligase"/>
</dbReference>
<feature type="binding site" evidence="12">
    <location>
        <position position="427"/>
    </location>
    <ligand>
        <name>Zn(2+)</name>
        <dbReference type="ChEBI" id="CHEBI:29105"/>
    </ligand>
</feature>
<evidence type="ECO:0000256" key="13">
    <source>
        <dbReference type="RuleBase" id="RU000618"/>
    </source>
</evidence>
<dbReference type="Pfam" id="PF12826">
    <property type="entry name" value="HHH_2"/>
    <property type="match status" value="1"/>
</dbReference>
<dbReference type="Pfam" id="PF14520">
    <property type="entry name" value="HHH_5"/>
    <property type="match status" value="1"/>
</dbReference>
<keyword evidence="4 12" id="KW-0479">Metal-binding</keyword>
<feature type="binding site" evidence="12">
    <location>
        <position position="170"/>
    </location>
    <ligand>
        <name>NAD(+)</name>
        <dbReference type="ChEBI" id="CHEBI:57540"/>
    </ligand>
</feature>
<comment type="similarity">
    <text evidence="12">Belongs to the NAD-dependent DNA ligase family. LigA subfamily.</text>
</comment>
<dbReference type="InterPro" id="IPR013840">
    <property type="entry name" value="DNAligase_N"/>
</dbReference>
<evidence type="ECO:0000256" key="12">
    <source>
        <dbReference type="HAMAP-Rule" id="MF_01588"/>
    </source>
</evidence>
<evidence type="ECO:0000256" key="1">
    <source>
        <dbReference type="ARBA" id="ARBA00004067"/>
    </source>
</evidence>
<dbReference type="InterPro" id="IPR036420">
    <property type="entry name" value="BRCT_dom_sf"/>
</dbReference>
<feature type="binding site" evidence="12">
    <location>
        <position position="407"/>
    </location>
    <ligand>
        <name>Zn(2+)</name>
        <dbReference type="ChEBI" id="CHEBI:29105"/>
    </ligand>
</feature>
<evidence type="ECO:0000256" key="7">
    <source>
        <dbReference type="ARBA" id="ARBA00022842"/>
    </source>
</evidence>
<dbReference type="Gene3D" id="3.30.470.30">
    <property type="entry name" value="DNA ligase/mRNA capping enzyme"/>
    <property type="match status" value="1"/>
</dbReference>
<feature type="binding site" evidence="12">
    <location>
        <position position="404"/>
    </location>
    <ligand>
        <name>Zn(2+)</name>
        <dbReference type="ChEBI" id="CHEBI:29105"/>
    </ligand>
</feature>
<sequence length="671" mass="74844">MDKEEAKKELESLREKLTKWSREYYVLDAPTVEDHVYDENYKRLLELEAKFPELVTKDSPSQRVGGRILTNFTKVEHEIPMLSLGDVFSKEELADFVKRLNENAGADFGYNCELKIDGLAISLTYEDGIFVKGSTRGNGTIGEDITENLKTINAVPLKLNEKISVEVRGECYMPKKSFVDLNKKREAEGQPVFANPRNAAAGSLRQLDSKITAERNLSIFIYYLMEPEKFGVKTQSEALKKMASWGFRVNGESRVCSTMDEIDAYLDEYQAKRAGLEYDIDGIVLKAEPFTVHELVGNTVKVPRWAIAYKFPPDEQETIVRDIEWTVGRTGVVTPTAVMDPVLLAGTTVSRASLHNPDYLNEKGIRLLDTVKLHKAGDIIPEISEVVLEKRPKDSKPYEIPTNCPECGAKLVHLDDEAALRCINPKCKALMKESLTHFASRNAMNIDGLGPKIIEQLFERGMINDVSDLYKLTFDDLLLLDKFKEKSASNLLNAIDASRKNSLERLLFGLGIRHVGAKAAKLLAERFMTMDALARASKEEIVAIETMGETIADSLSTYFNSEGANELLEELKSVGVNMSYLGKTAAELEEDASGSAFNGLTVVLTGTLDRLKRSDAKKWLEEHGAKVTGSVTKKTNLLICGHDAGSKLAKAKELGTKIMNEEEFLQKMEEK</sequence>
<evidence type="ECO:0000256" key="2">
    <source>
        <dbReference type="ARBA" id="ARBA00022598"/>
    </source>
</evidence>
<dbReference type="PROSITE" id="PS50172">
    <property type="entry name" value="BRCT"/>
    <property type="match status" value="1"/>
</dbReference>
<feature type="active site" description="N6-AMP-lysine intermediate" evidence="12">
    <location>
        <position position="115"/>
    </location>
</feature>
<keyword evidence="3 12" id="KW-0235">DNA replication</keyword>
<dbReference type="InterPro" id="IPR004149">
    <property type="entry name" value="Znf_DNAligase_C4"/>
</dbReference>
<dbReference type="HAMAP" id="MF_01588">
    <property type="entry name" value="DNA_ligase_A"/>
    <property type="match status" value="1"/>
</dbReference>
<dbReference type="InterPro" id="IPR012340">
    <property type="entry name" value="NA-bd_OB-fold"/>
</dbReference>
<dbReference type="InterPro" id="IPR018239">
    <property type="entry name" value="DNA_ligase_AS"/>
</dbReference>
<keyword evidence="6 12" id="KW-0862">Zinc</keyword>
<evidence type="ECO:0000259" key="14">
    <source>
        <dbReference type="PROSITE" id="PS50172"/>
    </source>
</evidence>
<reference evidence="16" key="1">
    <citation type="submission" date="2016-10" db="EMBL/GenBank/DDBJ databases">
        <authorList>
            <person name="Varghese N."/>
            <person name="Submissions S."/>
        </authorList>
    </citation>
    <scope>NUCLEOTIDE SEQUENCE [LARGE SCALE GENOMIC DNA]</scope>
    <source>
        <strain evidence="16">DSM 20403</strain>
    </source>
</reference>
<dbReference type="Pfam" id="PF03119">
    <property type="entry name" value="DNA_ligase_ZBD"/>
    <property type="match status" value="1"/>
</dbReference>
<dbReference type="InterPro" id="IPR004150">
    <property type="entry name" value="NAD_DNA_ligase_OB"/>
</dbReference>
<dbReference type="SUPFAM" id="SSF56091">
    <property type="entry name" value="DNA ligase/mRNA capping enzyme, catalytic domain"/>
    <property type="match status" value="1"/>
</dbReference>
<dbReference type="GO" id="GO:0006260">
    <property type="term" value="P:DNA replication"/>
    <property type="evidence" value="ECO:0007669"/>
    <property type="project" value="UniProtKB-KW"/>
</dbReference>
<dbReference type="NCBIfam" id="TIGR00575">
    <property type="entry name" value="dnlj"/>
    <property type="match status" value="1"/>
</dbReference>
<proteinExistence type="inferred from homology"/>
<accession>A0A1I2RP53</accession>
<feature type="binding site" evidence="12">
    <location>
        <position position="136"/>
    </location>
    <ligand>
        <name>NAD(+)</name>
        <dbReference type="ChEBI" id="CHEBI:57540"/>
    </ligand>
</feature>
<dbReference type="Pfam" id="PF03120">
    <property type="entry name" value="OB_DNA_ligase"/>
    <property type="match status" value="1"/>
</dbReference>
<dbReference type="EMBL" id="FOPI01000017">
    <property type="protein sequence ID" value="SFG39631.1"/>
    <property type="molecule type" value="Genomic_DNA"/>
</dbReference>
<feature type="domain" description="BRCT" evidence="14">
    <location>
        <begin position="592"/>
        <end position="671"/>
    </location>
</feature>
<evidence type="ECO:0000256" key="10">
    <source>
        <dbReference type="ARBA" id="ARBA00023211"/>
    </source>
</evidence>
<dbReference type="FunFam" id="1.10.287.610:FF:000002">
    <property type="entry name" value="DNA ligase"/>
    <property type="match status" value="1"/>
</dbReference>
<comment type="catalytic activity">
    <reaction evidence="11 12 13">
        <text>NAD(+) + (deoxyribonucleotide)n-3'-hydroxyl + 5'-phospho-(deoxyribonucleotide)m = (deoxyribonucleotide)n+m + AMP + beta-nicotinamide D-nucleotide.</text>
        <dbReference type="EC" id="6.5.1.2"/>
    </reaction>
</comment>
<evidence type="ECO:0000256" key="5">
    <source>
        <dbReference type="ARBA" id="ARBA00022763"/>
    </source>
</evidence>
<dbReference type="FunFam" id="1.10.150.20:FF:000006">
    <property type="entry name" value="DNA ligase"/>
    <property type="match status" value="1"/>
</dbReference>
<dbReference type="PANTHER" id="PTHR23389:SF9">
    <property type="entry name" value="DNA LIGASE"/>
    <property type="match status" value="1"/>
</dbReference>
<feature type="binding site" evidence="12">
    <location>
        <position position="310"/>
    </location>
    <ligand>
        <name>NAD(+)</name>
        <dbReference type="ChEBI" id="CHEBI:57540"/>
    </ligand>
</feature>
<dbReference type="Gene3D" id="6.20.10.30">
    <property type="match status" value="1"/>
</dbReference>
<dbReference type="InterPro" id="IPR003583">
    <property type="entry name" value="Hlx-hairpin-Hlx_DNA-bd_motif"/>
</dbReference>
<feature type="binding site" evidence="12">
    <location>
        <position position="113"/>
    </location>
    <ligand>
        <name>NAD(+)</name>
        <dbReference type="ChEBI" id="CHEBI:57540"/>
    </ligand>
</feature>
<evidence type="ECO:0000256" key="3">
    <source>
        <dbReference type="ARBA" id="ARBA00022705"/>
    </source>
</evidence>
<dbReference type="SUPFAM" id="SSF47781">
    <property type="entry name" value="RuvA domain 2-like"/>
    <property type="match status" value="1"/>
</dbReference>
<dbReference type="InterPro" id="IPR033136">
    <property type="entry name" value="DNA_ligase_CS"/>
</dbReference>
<keyword evidence="2 12" id="KW-0436">Ligase</keyword>
<dbReference type="InterPro" id="IPR041663">
    <property type="entry name" value="DisA/LigA_HHH"/>
</dbReference>
<dbReference type="Gene3D" id="1.10.287.610">
    <property type="entry name" value="Helix hairpin bin"/>
    <property type="match status" value="1"/>
</dbReference>
<feature type="binding site" evidence="12">
    <location>
        <begin position="83"/>
        <end position="84"/>
    </location>
    <ligand>
        <name>NAD(+)</name>
        <dbReference type="ChEBI" id="CHEBI:57540"/>
    </ligand>
</feature>
<keyword evidence="5 12" id="KW-0227">DNA damage</keyword>
<evidence type="ECO:0000313" key="16">
    <source>
        <dbReference type="Proteomes" id="UP000182635"/>
    </source>
</evidence>
<dbReference type="SMART" id="SM00292">
    <property type="entry name" value="BRCT"/>
    <property type="match status" value="1"/>
</dbReference>
<evidence type="ECO:0000256" key="6">
    <source>
        <dbReference type="ARBA" id="ARBA00022833"/>
    </source>
</evidence>
<dbReference type="NCBIfam" id="NF005932">
    <property type="entry name" value="PRK07956.1"/>
    <property type="match status" value="1"/>
</dbReference>
<keyword evidence="7 12" id="KW-0460">Magnesium</keyword>
<feature type="binding site" evidence="12">
    <location>
        <position position="422"/>
    </location>
    <ligand>
        <name>Zn(2+)</name>
        <dbReference type="ChEBI" id="CHEBI:29105"/>
    </ligand>
</feature>
<dbReference type="OrthoDB" id="9759736at2"/>
<dbReference type="FunFam" id="3.30.470.30:FF:000001">
    <property type="entry name" value="DNA ligase"/>
    <property type="match status" value="1"/>
</dbReference>
<dbReference type="Gene3D" id="3.40.50.10190">
    <property type="entry name" value="BRCT domain"/>
    <property type="match status" value="1"/>
</dbReference>
<dbReference type="CDD" id="cd00114">
    <property type="entry name" value="LIGANc"/>
    <property type="match status" value="1"/>
</dbReference>
<keyword evidence="9 12" id="KW-0234">DNA repair</keyword>
<dbReference type="PROSITE" id="PS01056">
    <property type="entry name" value="DNA_LIGASE_N2"/>
    <property type="match status" value="1"/>
</dbReference>
<dbReference type="GO" id="GO:0003911">
    <property type="term" value="F:DNA ligase (NAD+) activity"/>
    <property type="evidence" value="ECO:0007669"/>
    <property type="project" value="UniProtKB-UniRule"/>
</dbReference>
<dbReference type="RefSeq" id="WP_046922855.1">
    <property type="nucleotide sequence ID" value="NZ_AYYL01000050.1"/>
</dbReference>
<comment type="cofactor">
    <cofactor evidence="12">
        <name>Mg(2+)</name>
        <dbReference type="ChEBI" id="CHEBI:18420"/>
    </cofactor>
    <cofactor evidence="12">
        <name>Mn(2+)</name>
        <dbReference type="ChEBI" id="CHEBI:29035"/>
    </cofactor>
</comment>
<dbReference type="InterPro" id="IPR013839">
    <property type="entry name" value="DNAligase_adenylation"/>
</dbReference>
<dbReference type="SMART" id="SM00532">
    <property type="entry name" value="LIGANc"/>
    <property type="match status" value="1"/>
</dbReference>
<keyword evidence="8 12" id="KW-0520">NAD</keyword>
<evidence type="ECO:0000256" key="4">
    <source>
        <dbReference type="ARBA" id="ARBA00022723"/>
    </source>
</evidence>
<dbReference type="AlphaFoldDB" id="A0A1I2RP53"/>
<evidence type="ECO:0000256" key="8">
    <source>
        <dbReference type="ARBA" id="ARBA00023027"/>
    </source>
</evidence>
<dbReference type="GO" id="GO:0003677">
    <property type="term" value="F:DNA binding"/>
    <property type="evidence" value="ECO:0007669"/>
    <property type="project" value="InterPro"/>
</dbReference>
<name>A0A1I2RP53_9LACO</name>
<dbReference type="CDD" id="cd17748">
    <property type="entry name" value="BRCT_DNA_ligase_like"/>
    <property type="match status" value="1"/>
</dbReference>
<dbReference type="Pfam" id="PF00533">
    <property type="entry name" value="BRCT"/>
    <property type="match status" value="1"/>
</dbReference>
<dbReference type="GO" id="GO:0006281">
    <property type="term" value="P:DNA repair"/>
    <property type="evidence" value="ECO:0007669"/>
    <property type="project" value="UniProtKB-KW"/>
</dbReference>
<dbReference type="InterPro" id="IPR010994">
    <property type="entry name" value="RuvA_2-like"/>
</dbReference>
<feature type="binding site" evidence="12">
    <location>
        <begin position="34"/>
        <end position="38"/>
    </location>
    <ligand>
        <name>NAD(+)</name>
        <dbReference type="ChEBI" id="CHEBI:57540"/>
    </ligand>
</feature>
<dbReference type="FunFam" id="1.10.150.20:FF:000007">
    <property type="entry name" value="DNA ligase"/>
    <property type="match status" value="1"/>
</dbReference>
<keyword evidence="10 12" id="KW-0464">Manganese</keyword>
<dbReference type="PANTHER" id="PTHR23389">
    <property type="entry name" value="CHROMOSOME TRANSMISSION FIDELITY FACTOR 18"/>
    <property type="match status" value="1"/>
</dbReference>
<evidence type="ECO:0000313" key="15">
    <source>
        <dbReference type="EMBL" id="SFG39631.1"/>
    </source>
</evidence>
<dbReference type="Gene3D" id="2.40.50.140">
    <property type="entry name" value="Nucleic acid-binding proteins"/>
    <property type="match status" value="1"/>
</dbReference>
<dbReference type="Gene3D" id="1.10.150.20">
    <property type="entry name" value="5' to 3' exonuclease, C-terminal subdomain"/>
    <property type="match status" value="2"/>
</dbReference>
<evidence type="ECO:0000256" key="9">
    <source>
        <dbReference type="ARBA" id="ARBA00023204"/>
    </source>
</evidence>
<dbReference type="PROSITE" id="PS01055">
    <property type="entry name" value="DNA_LIGASE_N1"/>
    <property type="match status" value="1"/>
</dbReference>
<dbReference type="GO" id="GO:0046872">
    <property type="term" value="F:metal ion binding"/>
    <property type="evidence" value="ECO:0007669"/>
    <property type="project" value="UniProtKB-KW"/>
</dbReference>
<evidence type="ECO:0000256" key="11">
    <source>
        <dbReference type="ARBA" id="ARBA00034005"/>
    </source>
</evidence>
<protein>
    <recommendedName>
        <fullName evidence="12 13">DNA ligase</fullName>
        <ecNumber evidence="12 13">6.5.1.2</ecNumber>
    </recommendedName>
    <alternativeName>
        <fullName evidence="12">Polydeoxyribonucleotide synthase [NAD(+)]</fullName>
    </alternativeName>
</protein>
<dbReference type="Proteomes" id="UP000182635">
    <property type="component" value="Unassembled WGS sequence"/>
</dbReference>
<gene>
    <name evidence="12" type="primary">ligA</name>
    <name evidence="15" type="ORF">SAMN02910432_01187</name>
</gene>
<dbReference type="SUPFAM" id="SSF52113">
    <property type="entry name" value="BRCT domain"/>
    <property type="match status" value="1"/>
</dbReference>
<dbReference type="PIRSF" id="PIRSF001604">
    <property type="entry name" value="LigA"/>
    <property type="match status" value="1"/>
</dbReference>
<dbReference type="SUPFAM" id="SSF50249">
    <property type="entry name" value="Nucleic acid-binding proteins"/>
    <property type="match status" value="1"/>
</dbReference>
<feature type="binding site" evidence="12">
    <location>
        <position position="286"/>
    </location>
    <ligand>
        <name>NAD(+)</name>
        <dbReference type="ChEBI" id="CHEBI:57540"/>
    </ligand>
</feature>
<dbReference type="GO" id="GO:0005829">
    <property type="term" value="C:cytosol"/>
    <property type="evidence" value="ECO:0007669"/>
    <property type="project" value="TreeGrafter"/>
</dbReference>